<comment type="caution">
    <text evidence="4">The sequence shown here is derived from an EMBL/GenBank/DDBJ whole genome shotgun (WGS) entry which is preliminary data.</text>
</comment>
<gene>
    <name evidence="4" type="ORF">DKT69_05165</name>
</gene>
<feature type="domain" description="Cas12f1-like TNB" evidence="3">
    <location>
        <begin position="438"/>
        <end position="505"/>
    </location>
</feature>
<sequence length="662" mass="70621">MAGSVLTSTATCTAYRAVCGGKPDAPGVQAPVTGRVLAERVGWLADLVQSMADGVIVAHWSDADLAELAGGVGPEGRRLPGNGWMALRRLGWAAVPPAGVVVSDRVRRIAEEEAARVLRLACHRRAIVAALLATWPADPSARTDDEWAALRAALPDATDNATIRNRTRQITAHIAGHGRPPADLCELEGQPAAARQVSLAAADRQQVAVDRVDDSIVRVWSQLPTCPAPASYRDWVWHAFDVVLPAIVPAGVKVCTPTLRPGDGKVRVDLPWQTPHTPPRLDGHTRALGVDWGVNTLLTATVADLDQDGTVVVQGRPLRFDATGASAKLVRLRRHREHLNTKADHLARLRDGRPTHHPAAAALTAKLALLQAEHTAVCARIRHLNKALAWSSARWLVDQATAAGATVIYVEDLATLEGGGRSRSLNRRLSGAVRGTVFTAIAHLAAKVDIAVVTVPARGTSSGCPRCGGPVKHVKTPQRMVAGYRWANCSCGLSMDRDHAAAQRIAARGLANQANTRRGRNGNAAIRTATDTPARHQTRRPTRTATIPPARDRRKTAPTPKQIRPATVKTSRLLPLRRQVPAPAESPSGSSGQRPAGRTPQETNPKGPVSQVPHTAPTTTPRHPHRVRGAALGRGFHRHVHATPVTDRDGSASRMSGSPRIA</sequence>
<feature type="compositionally biased region" description="Low complexity" evidence="2">
    <location>
        <begin position="581"/>
        <end position="592"/>
    </location>
</feature>
<dbReference type="AlphaFoldDB" id="A0A317DUC7"/>
<reference evidence="4 5" key="1">
    <citation type="submission" date="2018-05" db="EMBL/GenBank/DDBJ databases">
        <title>Micromonosporas from Atacama Desert.</title>
        <authorList>
            <person name="Carro L."/>
            <person name="Golinska P."/>
            <person name="Klenk H.-P."/>
            <person name="Goodfellow M."/>
        </authorList>
    </citation>
    <scope>NUCLEOTIDE SEQUENCE [LARGE SCALE GENOMIC DNA]</scope>
    <source>
        <strain evidence="4 5">4G51</strain>
    </source>
</reference>
<dbReference type="InterPro" id="IPR010095">
    <property type="entry name" value="Cas12f1-like_TNB"/>
</dbReference>
<dbReference type="Proteomes" id="UP000246050">
    <property type="component" value="Unassembled WGS sequence"/>
</dbReference>
<evidence type="ECO:0000259" key="3">
    <source>
        <dbReference type="Pfam" id="PF07282"/>
    </source>
</evidence>
<feature type="compositionally biased region" description="Low complexity" evidence="2">
    <location>
        <begin position="612"/>
        <end position="621"/>
    </location>
</feature>
<evidence type="ECO:0000256" key="2">
    <source>
        <dbReference type="SAM" id="MobiDB-lite"/>
    </source>
</evidence>
<evidence type="ECO:0000256" key="1">
    <source>
        <dbReference type="ARBA" id="ARBA00023125"/>
    </source>
</evidence>
<evidence type="ECO:0000313" key="5">
    <source>
        <dbReference type="Proteomes" id="UP000246050"/>
    </source>
</evidence>
<dbReference type="EMBL" id="QGKS01000114">
    <property type="protein sequence ID" value="PWR16543.1"/>
    <property type="molecule type" value="Genomic_DNA"/>
</dbReference>
<organism evidence="4 5">
    <name type="scientific">Micromonospora sicca</name>
    <dbReference type="NCBI Taxonomy" id="2202420"/>
    <lineage>
        <taxon>Bacteria</taxon>
        <taxon>Bacillati</taxon>
        <taxon>Actinomycetota</taxon>
        <taxon>Actinomycetes</taxon>
        <taxon>Micromonosporales</taxon>
        <taxon>Micromonosporaceae</taxon>
        <taxon>Micromonospora</taxon>
    </lineage>
</organism>
<evidence type="ECO:0000313" key="4">
    <source>
        <dbReference type="EMBL" id="PWR16543.1"/>
    </source>
</evidence>
<dbReference type="Pfam" id="PF07282">
    <property type="entry name" value="Cas12f1-like_TNB"/>
    <property type="match status" value="1"/>
</dbReference>
<dbReference type="GO" id="GO:0003677">
    <property type="term" value="F:DNA binding"/>
    <property type="evidence" value="ECO:0007669"/>
    <property type="project" value="UniProtKB-KW"/>
</dbReference>
<name>A0A317DUC7_9ACTN</name>
<protein>
    <submittedName>
        <fullName evidence="4">Transposase</fullName>
    </submittedName>
</protein>
<feature type="region of interest" description="Disordered" evidence="2">
    <location>
        <begin position="511"/>
        <end position="662"/>
    </location>
</feature>
<keyword evidence="1" id="KW-0238">DNA-binding</keyword>
<proteinExistence type="predicted"/>
<accession>A0A317DUC7</accession>